<dbReference type="Proteomes" id="UP001628156">
    <property type="component" value="Unassembled WGS sequence"/>
</dbReference>
<comment type="caution">
    <text evidence="1">The sequence shown here is derived from an EMBL/GenBank/DDBJ whole genome shotgun (WGS) entry which is preliminary data.</text>
</comment>
<keyword evidence="2" id="KW-1185">Reference proteome</keyword>
<reference evidence="1 2" key="1">
    <citation type="journal article" date="2019" name="PLoS Negl. Trop. Dis.">
        <title>Whole genome sequencing of Entamoeba nuttalli reveals mammalian host-related molecular signatures and a novel octapeptide-repeat surface protein.</title>
        <authorList>
            <person name="Tanaka M."/>
            <person name="Makiuchi T."/>
            <person name="Komiyama T."/>
            <person name="Shiina T."/>
            <person name="Osaki K."/>
            <person name="Tachibana H."/>
        </authorList>
    </citation>
    <scope>NUCLEOTIDE SEQUENCE [LARGE SCALE GENOMIC DNA]</scope>
    <source>
        <strain evidence="1 2">P19-061405</strain>
    </source>
</reference>
<dbReference type="EMBL" id="BAAFRS010000054">
    <property type="protein sequence ID" value="GAB1220453.1"/>
    <property type="molecule type" value="Genomic_DNA"/>
</dbReference>
<accession>A0ABQ0DC79</accession>
<evidence type="ECO:0000313" key="1">
    <source>
        <dbReference type="EMBL" id="GAB1220453.1"/>
    </source>
</evidence>
<protein>
    <submittedName>
        <fullName evidence="1">Uncharacterized protein</fullName>
    </submittedName>
</protein>
<evidence type="ECO:0000313" key="2">
    <source>
        <dbReference type="Proteomes" id="UP001628156"/>
    </source>
</evidence>
<proteinExistence type="predicted"/>
<organism evidence="1 2">
    <name type="scientific">Entamoeba nuttalli</name>
    <dbReference type="NCBI Taxonomy" id="412467"/>
    <lineage>
        <taxon>Eukaryota</taxon>
        <taxon>Amoebozoa</taxon>
        <taxon>Evosea</taxon>
        <taxon>Archamoebae</taxon>
        <taxon>Mastigamoebida</taxon>
        <taxon>Entamoebidae</taxon>
        <taxon>Entamoeba</taxon>
    </lineage>
</organism>
<sequence length="71" mass="8410">MQEQRTNSYSYSSLGNEEETLFSDEDIFSDNEVKSILYHLPFDGFIIVNPNQRIYTNEPSRCENAMFKHRL</sequence>
<name>A0ABQ0DC79_9EUKA</name>
<gene>
    <name evidence="1" type="ORF">ENUP19_0054G0023</name>
</gene>